<feature type="repeat" description="ANK" evidence="3">
    <location>
        <begin position="405"/>
        <end position="437"/>
    </location>
</feature>
<gene>
    <name evidence="5" type="ORF">BDV40DRAFT_295225</name>
</gene>
<feature type="repeat" description="ANK" evidence="3">
    <location>
        <begin position="506"/>
        <end position="538"/>
    </location>
</feature>
<feature type="compositionally biased region" description="Basic and acidic residues" evidence="4">
    <location>
        <begin position="226"/>
        <end position="237"/>
    </location>
</feature>
<dbReference type="Pfam" id="PF12796">
    <property type="entry name" value="Ank_2"/>
    <property type="match status" value="4"/>
</dbReference>
<evidence type="ECO:0000313" key="6">
    <source>
        <dbReference type="Proteomes" id="UP000326950"/>
    </source>
</evidence>
<accession>A0A5N6VAC4</accession>
<evidence type="ECO:0000256" key="2">
    <source>
        <dbReference type="ARBA" id="ARBA00023043"/>
    </source>
</evidence>
<reference evidence="5 6" key="1">
    <citation type="submission" date="2019-04" db="EMBL/GenBank/DDBJ databases">
        <title>Friends and foes A comparative genomics study of 23 Aspergillus species from section Flavi.</title>
        <authorList>
            <consortium name="DOE Joint Genome Institute"/>
            <person name="Kjaerbolling I."/>
            <person name="Vesth T."/>
            <person name="Frisvad J.C."/>
            <person name="Nybo J.L."/>
            <person name="Theobald S."/>
            <person name="Kildgaard S."/>
            <person name="Isbrandt T."/>
            <person name="Kuo A."/>
            <person name="Sato A."/>
            <person name="Lyhne E.K."/>
            <person name="Kogle M.E."/>
            <person name="Wiebenga A."/>
            <person name="Kun R.S."/>
            <person name="Lubbers R.J."/>
            <person name="Makela M.R."/>
            <person name="Barry K."/>
            <person name="Chovatia M."/>
            <person name="Clum A."/>
            <person name="Daum C."/>
            <person name="Haridas S."/>
            <person name="He G."/>
            <person name="LaButti K."/>
            <person name="Lipzen A."/>
            <person name="Mondo S."/>
            <person name="Riley R."/>
            <person name="Salamov A."/>
            <person name="Simmons B.A."/>
            <person name="Magnuson J.K."/>
            <person name="Henrissat B."/>
            <person name="Mortensen U.H."/>
            <person name="Larsen T.O."/>
            <person name="Devries R.P."/>
            <person name="Grigoriev I.V."/>
            <person name="Machida M."/>
            <person name="Baker S.E."/>
            <person name="Andersen M.R."/>
        </authorList>
    </citation>
    <scope>NUCLEOTIDE SEQUENCE [LARGE SCALE GENOMIC DNA]</scope>
    <source>
        <strain evidence="5 6">CBS 117626</strain>
    </source>
</reference>
<dbReference type="PROSITE" id="PS50088">
    <property type="entry name" value="ANK_REPEAT"/>
    <property type="match status" value="3"/>
</dbReference>
<name>A0A5N6VAC4_ASPTM</name>
<dbReference type="AlphaFoldDB" id="A0A5N6VAC4"/>
<dbReference type="Proteomes" id="UP000326950">
    <property type="component" value="Unassembled WGS sequence"/>
</dbReference>
<sequence>MAPAAQDEICALSAQATQLGNRISLHMLDYLGTAHESKDRIRELSQTFLNACRSMWMMETGLRESSATNRPLPEEFLHDVKKKFVTAYQEFQHLDKLVTKLIQYELKGMFGKLQRGWHRLDDELARINMSLIRITERLQDGIMTFHQSLRESKIEDSMGIGYMGLSAAVGRMAQGQSVMDVNKSLTGSPSGKSSMIPEKQLPVTSVHSLPIGPPPSYPIPPVPQEDSPRGGDAKELHSSSLGKPRGATTETVRDTVSSKLRFLDELSLSTHECRPVKGHPKVHNGQIDHSPFSNSAIPRGKLLMGRGMNNKSLTTKSSAVPEAISMPYRKPSHTSPASAIHLHSALASAVQARNHKLMEELLDSGASPDMGENIHPLIEAAYQRDFEGMRLLLLFHADPNAPDKKGKTALLLSVEESFLDGATLLLKYGADPNFTARIELESPLGRAVANVNPRLVYLLLAHGGNPDHEMSDGSTLLMELIEKRAPKRLIDLLLNVGANPNRKGKEGKTPLFEAVQSDLVAVVSTLLDYGANPNLPGPEHVLWSAIHRPACLRVLLGRGADISKTPGIMEQATSINNIDVVQILLQEGVDPNSKKDGIYTPLCSSIRDDRRDIFSLLLRNGANPNEMASEYPAWKCVTHFRQHLLPDLVVAGADLHQPPGIVEMAVQINNPEALNWLLKHGRANPNDRNVQGHTALTTAIRDGRREMVSFLLANGADPNQRGQHWPVCMAVQSPQILQLLLPVVTDLSIHKGVMEMAVLANQLESIKLLLEAGASVEYKNGGVFSPLTTALREGHNDIVRFLLNQGGADPNAPGEHLPLVKAVRRCQDCDFSMIELLLEKGADPNKVYRDWNAIMQAIENRDMRLLSLLVKKGRGVDLSQQDDTGKTVLEMAEASGWAEANQFLLENARK</sequence>
<protein>
    <submittedName>
        <fullName evidence="5">Ankyrin repeat-containing domain protein</fullName>
    </submittedName>
</protein>
<feature type="repeat" description="ANK" evidence="3">
    <location>
        <begin position="691"/>
        <end position="723"/>
    </location>
</feature>
<evidence type="ECO:0000256" key="1">
    <source>
        <dbReference type="ARBA" id="ARBA00022737"/>
    </source>
</evidence>
<keyword evidence="1" id="KW-0677">Repeat</keyword>
<dbReference type="Gene3D" id="1.25.40.20">
    <property type="entry name" value="Ankyrin repeat-containing domain"/>
    <property type="match status" value="3"/>
</dbReference>
<dbReference type="InterPro" id="IPR036770">
    <property type="entry name" value="Ankyrin_rpt-contain_sf"/>
</dbReference>
<proteinExistence type="predicted"/>
<feature type="region of interest" description="Disordered" evidence="4">
    <location>
        <begin position="274"/>
        <end position="294"/>
    </location>
</feature>
<keyword evidence="2 3" id="KW-0040">ANK repeat</keyword>
<dbReference type="PROSITE" id="PS50297">
    <property type="entry name" value="ANK_REP_REGION"/>
    <property type="match status" value="2"/>
</dbReference>
<dbReference type="PANTHER" id="PTHR24198">
    <property type="entry name" value="ANKYRIN REPEAT AND PROTEIN KINASE DOMAIN-CONTAINING PROTEIN"/>
    <property type="match status" value="1"/>
</dbReference>
<dbReference type="InterPro" id="IPR002110">
    <property type="entry name" value="Ankyrin_rpt"/>
</dbReference>
<organism evidence="5 6">
    <name type="scientific">Aspergillus tamarii</name>
    <dbReference type="NCBI Taxonomy" id="41984"/>
    <lineage>
        <taxon>Eukaryota</taxon>
        <taxon>Fungi</taxon>
        <taxon>Dikarya</taxon>
        <taxon>Ascomycota</taxon>
        <taxon>Pezizomycotina</taxon>
        <taxon>Eurotiomycetes</taxon>
        <taxon>Eurotiomycetidae</taxon>
        <taxon>Eurotiales</taxon>
        <taxon>Aspergillaceae</taxon>
        <taxon>Aspergillus</taxon>
        <taxon>Aspergillus subgen. Circumdati</taxon>
    </lineage>
</organism>
<dbReference type="SUPFAM" id="SSF48403">
    <property type="entry name" value="Ankyrin repeat"/>
    <property type="match status" value="2"/>
</dbReference>
<dbReference type="OrthoDB" id="20872at2759"/>
<feature type="region of interest" description="Disordered" evidence="4">
    <location>
        <begin position="205"/>
        <end position="253"/>
    </location>
</feature>
<dbReference type="PANTHER" id="PTHR24198:SF165">
    <property type="entry name" value="ANKYRIN REPEAT-CONTAINING PROTEIN-RELATED"/>
    <property type="match status" value="1"/>
</dbReference>
<evidence type="ECO:0000313" key="5">
    <source>
        <dbReference type="EMBL" id="KAE8167600.1"/>
    </source>
</evidence>
<feature type="compositionally biased region" description="Pro residues" evidence="4">
    <location>
        <begin position="211"/>
        <end position="223"/>
    </location>
</feature>
<keyword evidence="6" id="KW-1185">Reference proteome</keyword>
<evidence type="ECO:0000256" key="4">
    <source>
        <dbReference type="SAM" id="MobiDB-lite"/>
    </source>
</evidence>
<dbReference type="SMART" id="SM00248">
    <property type="entry name" value="ANK"/>
    <property type="match status" value="14"/>
</dbReference>
<dbReference type="EMBL" id="ML738588">
    <property type="protein sequence ID" value="KAE8167600.1"/>
    <property type="molecule type" value="Genomic_DNA"/>
</dbReference>
<evidence type="ECO:0000256" key="3">
    <source>
        <dbReference type="PROSITE-ProRule" id="PRU00023"/>
    </source>
</evidence>